<dbReference type="GO" id="GO:0009247">
    <property type="term" value="P:glycolipid biosynthetic process"/>
    <property type="evidence" value="ECO:0007669"/>
    <property type="project" value="UniProtKB-ARBA"/>
</dbReference>
<evidence type="ECO:0000256" key="6">
    <source>
        <dbReference type="ARBA" id="ARBA00023315"/>
    </source>
</evidence>
<evidence type="ECO:0000256" key="5">
    <source>
        <dbReference type="ARBA" id="ARBA00023136"/>
    </source>
</evidence>
<name>A0A9D1URC5_9CORY</name>
<gene>
    <name evidence="7" type="ORF">H9867_05500</name>
</gene>
<dbReference type="GO" id="GO:0005886">
    <property type="term" value="C:plasma membrane"/>
    <property type="evidence" value="ECO:0007669"/>
    <property type="project" value="UniProtKB-SubCell"/>
</dbReference>
<evidence type="ECO:0000256" key="3">
    <source>
        <dbReference type="ARBA" id="ARBA00022519"/>
    </source>
</evidence>
<reference evidence="7" key="1">
    <citation type="journal article" date="2021" name="PeerJ">
        <title>Extensive microbial diversity within the chicken gut microbiome revealed by metagenomics and culture.</title>
        <authorList>
            <person name="Gilroy R."/>
            <person name="Ravi A."/>
            <person name="Getino M."/>
            <person name="Pursley I."/>
            <person name="Horton D.L."/>
            <person name="Alikhan N.F."/>
            <person name="Baker D."/>
            <person name="Gharbi K."/>
            <person name="Hall N."/>
            <person name="Watson M."/>
            <person name="Adriaenssens E.M."/>
            <person name="Foster-Nyarko E."/>
            <person name="Jarju S."/>
            <person name="Secka A."/>
            <person name="Antonio M."/>
            <person name="Oren A."/>
            <person name="Chaudhuri R.R."/>
            <person name="La Ragione R."/>
            <person name="Hildebrand F."/>
            <person name="Pallen M.J."/>
        </authorList>
    </citation>
    <scope>NUCLEOTIDE SEQUENCE</scope>
    <source>
        <strain evidence="7">4376</strain>
    </source>
</reference>
<evidence type="ECO:0000256" key="1">
    <source>
        <dbReference type="ARBA" id="ARBA00004533"/>
    </source>
</evidence>
<dbReference type="Pfam" id="PF03279">
    <property type="entry name" value="Lip_A_acyltrans"/>
    <property type="match status" value="1"/>
</dbReference>
<proteinExistence type="predicted"/>
<dbReference type="InterPro" id="IPR004960">
    <property type="entry name" value="LipA_acyltrans"/>
</dbReference>
<keyword evidence="3" id="KW-0997">Cell inner membrane</keyword>
<sequence length="335" mass="36654">MALPVIRSIKGADDSWAEAASSLAYRAGWKITAALPQPIAARFFTAVADVASKNGAGPEQLRKNLARVVGPENVTRDLVKRSMRSYMRYWREAFQLPAMSAQQLADVLDHAFVGESREHVDAAVAAGKGVILALPHAGNWDMAGVWLVQRHGTFTTVAERLRPESLFDAFVDYRESLGFEIIALTGSEQPPMRRMEEVLRGGGLVCLMGERDMSGHGVDVQFFGEQTSMPAGPALLAQKTGASLHAVGVSFTGGDSSPEGGEEGWGFRVSPPIDAERPLEHVVQDLADHFAHNIACDPQDWHMLQPLWHADLSERRRQKMARVRANRTHEAGKGK</sequence>
<organism evidence="7 8">
    <name type="scientific">Candidatus Corynebacterium gallistercoris</name>
    <dbReference type="NCBI Taxonomy" id="2838530"/>
    <lineage>
        <taxon>Bacteria</taxon>
        <taxon>Bacillati</taxon>
        <taxon>Actinomycetota</taxon>
        <taxon>Actinomycetes</taxon>
        <taxon>Mycobacteriales</taxon>
        <taxon>Corynebacteriaceae</taxon>
        <taxon>Corynebacterium</taxon>
    </lineage>
</organism>
<keyword evidence="4" id="KW-0808">Transferase</keyword>
<keyword evidence="2" id="KW-1003">Cell membrane</keyword>
<dbReference type="GO" id="GO:0016746">
    <property type="term" value="F:acyltransferase activity"/>
    <property type="evidence" value="ECO:0007669"/>
    <property type="project" value="UniProtKB-KW"/>
</dbReference>
<dbReference type="EMBL" id="DXFZ01000066">
    <property type="protein sequence ID" value="HIW95925.1"/>
    <property type="molecule type" value="Genomic_DNA"/>
</dbReference>
<accession>A0A9D1URC5</accession>
<dbReference type="Proteomes" id="UP000824189">
    <property type="component" value="Unassembled WGS sequence"/>
</dbReference>
<comment type="subcellular location">
    <subcellularLocation>
        <location evidence="1">Cell inner membrane</location>
    </subcellularLocation>
</comment>
<keyword evidence="6 7" id="KW-0012">Acyltransferase</keyword>
<dbReference type="PANTHER" id="PTHR30606:SF10">
    <property type="entry name" value="PHOSPHATIDYLINOSITOL MANNOSIDE ACYLTRANSFERASE"/>
    <property type="match status" value="1"/>
</dbReference>
<protein>
    <submittedName>
        <fullName evidence="7">Phosphatidylinositol mannoside acyltransferase</fullName>
    </submittedName>
</protein>
<dbReference type="AlphaFoldDB" id="A0A9D1URC5"/>
<evidence type="ECO:0000256" key="2">
    <source>
        <dbReference type="ARBA" id="ARBA00022475"/>
    </source>
</evidence>
<evidence type="ECO:0000313" key="7">
    <source>
        <dbReference type="EMBL" id="HIW95925.1"/>
    </source>
</evidence>
<comment type="caution">
    <text evidence="7">The sequence shown here is derived from an EMBL/GenBank/DDBJ whole genome shotgun (WGS) entry which is preliminary data.</text>
</comment>
<dbReference type="NCBIfam" id="NF005919">
    <property type="entry name" value="PRK07920.1"/>
    <property type="match status" value="1"/>
</dbReference>
<keyword evidence="5" id="KW-0472">Membrane</keyword>
<reference evidence="7" key="2">
    <citation type="submission" date="2021-04" db="EMBL/GenBank/DDBJ databases">
        <authorList>
            <person name="Gilroy R."/>
        </authorList>
    </citation>
    <scope>NUCLEOTIDE SEQUENCE</scope>
    <source>
        <strain evidence="7">4376</strain>
    </source>
</reference>
<dbReference type="PANTHER" id="PTHR30606">
    <property type="entry name" value="LIPID A BIOSYNTHESIS LAUROYL ACYLTRANSFERASE"/>
    <property type="match status" value="1"/>
</dbReference>
<dbReference type="CDD" id="cd07984">
    <property type="entry name" value="LPLAT_LABLAT-like"/>
    <property type="match status" value="1"/>
</dbReference>
<evidence type="ECO:0000256" key="4">
    <source>
        <dbReference type="ARBA" id="ARBA00022679"/>
    </source>
</evidence>
<evidence type="ECO:0000313" key="8">
    <source>
        <dbReference type="Proteomes" id="UP000824189"/>
    </source>
</evidence>